<dbReference type="SUPFAM" id="SSF55785">
    <property type="entry name" value="PYP-like sensor domain (PAS domain)"/>
    <property type="match status" value="1"/>
</dbReference>
<dbReference type="InterPro" id="IPR000014">
    <property type="entry name" value="PAS"/>
</dbReference>
<dbReference type="InterPro" id="IPR052155">
    <property type="entry name" value="Biofilm_reg_signaling"/>
</dbReference>
<dbReference type="Gene3D" id="3.30.450.20">
    <property type="entry name" value="PAS domain"/>
    <property type="match status" value="3"/>
</dbReference>
<dbReference type="InterPro" id="IPR000160">
    <property type="entry name" value="GGDEF_dom"/>
</dbReference>
<keyword evidence="1" id="KW-1133">Transmembrane helix</keyword>
<dbReference type="CDD" id="cd12915">
    <property type="entry name" value="PDC2_DGC_like"/>
    <property type="match status" value="1"/>
</dbReference>
<evidence type="ECO:0000259" key="2">
    <source>
        <dbReference type="PROSITE" id="PS50883"/>
    </source>
</evidence>
<protein>
    <submittedName>
        <fullName evidence="4">EAL domain-containing protein</fullName>
    </submittedName>
</protein>
<dbReference type="SMART" id="SM00091">
    <property type="entry name" value="PAS"/>
    <property type="match status" value="1"/>
</dbReference>
<evidence type="ECO:0000256" key="1">
    <source>
        <dbReference type="SAM" id="Phobius"/>
    </source>
</evidence>
<dbReference type="PANTHER" id="PTHR44757">
    <property type="entry name" value="DIGUANYLATE CYCLASE DGCP"/>
    <property type="match status" value="1"/>
</dbReference>
<name>A0A3A3FPF1_9BURK</name>
<dbReference type="CDD" id="cd00130">
    <property type="entry name" value="PAS"/>
    <property type="match status" value="1"/>
</dbReference>
<dbReference type="FunFam" id="3.30.70.270:FF:000001">
    <property type="entry name" value="Diguanylate cyclase domain protein"/>
    <property type="match status" value="1"/>
</dbReference>
<dbReference type="Pfam" id="PF00990">
    <property type="entry name" value="GGDEF"/>
    <property type="match status" value="1"/>
</dbReference>
<reference evidence="5" key="1">
    <citation type="submission" date="2018-09" db="EMBL/GenBank/DDBJ databases">
        <authorList>
            <person name="Zhu H."/>
        </authorList>
    </citation>
    <scope>NUCLEOTIDE SEQUENCE [LARGE SCALE GENOMIC DNA]</scope>
    <source>
        <strain evidence="5">K1R23-30</strain>
    </source>
</reference>
<dbReference type="PANTHER" id="PTHR44757:SF2">
    <property type="entry name" value="BIOFILM ARCHITECTURE MAINTENANCE PROTEIN MBAA"/>
    <property type="match status" value="1"/>
</dbReference>
<dbReference type="InterPro" id="IPR029787">
    <property type="entry name" value="Nucleotide_cyclase"/>
</dbReference>
<dbReference type="Pfam" id="PF00563">
    <property type="entry name" value="EAL"/>
    <property type="match status" value="1"/>
</dbReference>
<dbReference type="CDD" id="cd01949">
    <property type="entry name" value="GGDEF"/>
    <property type="match status" value="1"/>
</dbReference>
<dbReference type="GO" id="GO:0003824">
    <property type="term" value="F:catalytic activity"/>
    <property type="evidence" value="ECO:0007669"/>
    <property type="project" value="UniProtKB-ARBA"/>
</dbReference>
<dbReference type="CDD" id="cd12914">
    <property type="entry name" value="PDC1_DGC_like"/>
    <property type="match status" value="1"/>
</dbReference>
<feature type="transmembrane region" description="Helical" evidence="1">
    <location>
        <begin position="329"/>
        <end position="350"/>
    </location>
</feature>
<sequence>MTRVHSGYRKALLCALFYRCLSNQTMTSFASGRSDSPLSADDVGKTGFLRRHLLVLIAWPLASLFLACALWAVTLRALNNERDLARDQAFTTASGLAGAYAAQLRHSLQQIDQMLLSLKYDWEEPQIDLNLERQRRKGLYPDSSQLYASIINSSGELVTTTVSKASQEWQGDQDYFKRHRAGMEKGLLISAPETGATQTRPLIRFSRRLQQANGAFDGVAIVTVDPAYLVTFYDESRLGRDDFVSVRRNDGPLLAAKVGQDEDAVRIFYRNDPIFPSPSGILVEPQEKFQDGQPRIVAWKKLDDFPLVALAAVSEHQAYAGYRSVERRYIGAVTVASLFLLLCAAIGMFFSTRLAWRRQQAEEIKQTYRLAVDAAREGFYMLRPILDSKGLAIDFQIEDCNERGAAMLGYRRADIIGTPLSSIYDEDFLSIALIELRRGLELGFYEADLRVDARSRIHAGWVNQRLVRSGPGLALTMRDISDAKAHEEELSTLANIDALTSLPNRHWLTRFLPRALELSADAGQGLAILFVDLDNFKNINDTLGHAAGDELLQAASIRLKSLVRASDHVVRLGGDEFTIVLEQVHKLEDVTRVARQIVKSLGEPFTIAQSSGHHVQASIGISVFPQDGSDGETLLKHADIAMYAAKAAGKGRYHFYQSHLSDSLVLRINREQALRLAIERDEFVLHYQPRVDTATGRLSSMEALVRWMHPERGLVPPLEFIPIAEDTGLILTLGRLVIEKSCAQLAQWKAQGLPVVPVSINVSALQFNEGNVREILAACMDEHGIDPSLIGVELTESCMAGDDEKVSGELDGLRSLGVKLLVDDFGTGYSSLSQLQRLNVDVLKVDRAFTVTLDHGEEGKALFKAIVSMADALDICIVAEGVETAEQLSVLQALDCDEVQGHFVSKPVPEGEMAALMLKRFLFPPAARQPAAMPI</sequence>
<dbReference type="SMART" id="SM00267">
    <property type="entry name" value="GGDEF"/>
    <property type="match status" value="1"/>
</dbReference>
<dbReference type="PROSITE" id="PS50883">
    <property type="entry name" value="EAL"/>
    <property type="match status" value="1"/>
</dbReference>
<dbReference type="SUPFAM" id="SSF141868">
    <property type="entry name" value="EAL domain-like"/>
    <property type="match status" value="1"/>
</dbReference>
<keyword evidence="1" id="KW-0812">Transmembrane</keyword>
<evidence type="ECO:0000313" key="4">
    <source>
        <dbReference type="EMBL" id="RJF97340.1"/>
    </source>
</evidence>
<dbReference type="SUPFAM" id="SSF55073">
    <property type="entry name" value="Nucleotide cyclase"/>
    <property type="match status" value="1"/>
</dbReference>
<accession>A0A3A3FPF1</accession>
<dbReference type="Gene3D" id="3.30.70.270">
    <property type="match status" value="1"/>
</dbReference>
<gene>
    <name evidence="4" type="ORF">D3871_01430</name>
</gene>
<dbReference type="PROSITE" id="PS50887">
    <property type="entry name" value="GGDEF"/>
    <property type="match status" value="1"/>
</dbReference>
<dbReference type="EMBL" id="QYUO01000001">
    <property type="protein sequence ID" value="RJF97340.1"/>
    <property type="molecule type" value="Genomic_DNA"/>
</dbReference>
<dbReference type="NCBIfam" id="TIGR00254">
    <property type="entry name" value="GGDEF"/>
    <property type="match status" value="1"/>
</dbReference>
<keyword evidence="1" id="KW-0472">Membrane</keyword>
<dbReference type="Gene3D" id="3.20.20.450">
    <property type="entry name" value="EAL domain"/>
    <property type="match status" value="1"/>
</dbReference>
<feature type="transmembrane region" description="Helical" evidence="1">
    <location>
        <begin position="56"/>
        <end position="78"/>
    </location>
</feature>
<dbReference type="InterPro" id="IPR035965">
    <property type="entry name" value="PAS-like_dom_sf"/>
</dbReference>
<evidence type="ECO:0000259" key="3">
    <source>
        <dbReference type="PROSITE" id="PS50887"/>
    </source>
</evidence>
<dbReference type="InterPro" id="IPR001633">
    <property type="entry name" value="EAL_dom"/>
</dbReference>
<organism evidence="4 5">
    <name type="scientific">Noviherbaspirillum saxi</name>
    <dbReference type="NCBI Taxonomy" id="2320863"/>
    <lineage>
        <taxon>Bacteria</taxon>
        <taxon>Pseudomonadati</taxon>
        <taxon>Pseudomonadota</taxon>
        <taxon>Betaproteobacteria</taxon>
        <taxon>Burkholderiales</taxon>
        <taxon>Oxalobacteraceae</taxon>
        <taxon>Noviherbaspirillum</taxon>
    </lineage>
</organism>
<dbReference type="InterPro" id="IPR043128">
    <property type="entry name" value="Rev_trsase/Diguanyl_cyclase"/>
</dbReference>
<dbReference type="AlphaFoldDB" id="A0A3A3FPF1"/>
<feature type="domain" description="EAL" evidence="2">
    <location>
        <begin position="667"/>
        <end position="921"/>
    </location>
</feature>
<dbReference type="CDD" id="cd01948">
    <property type="entry name" value="EAL"/>
    <property type="match status" value="1"/>
</dbReference>
<dbReference type="InterPro" id="IPR035919">
    <property type="entry name" value="EAL_sf"/>
</dbReference>
<keyword evidence="5" id="KW-1185">Reference proteome</keyword>
<proteinExistence type="predicted"/>
<feature type="domain" description="GGDEF" evidence="3">
    <location>
        <begin position="524"/>
        <end position="658"/>
    </location>
</feature>
<evidence type="ECO:0000313" key="5">
    <source>
        <dbReference type="Proteomes" id="UP000265955"/>
    </source>
</evidence>
<comment type="caution">
    <text evidence="4">The sequence shown here is derived from an EMBL/GenBank/DDBJ whole genome shotgun (WGS) entry which is preliminary data.</text>
</comment>
<dbReference type="Proteomes" id="UP000265955">
    <property type="component" value="Unassembled WGS sequence"/>
</dbReference>
<dbReference type="SMART" id="SM00052">
    <property type="entry name" value="EAL"/>
    <property type="match status" value="1"/>
</dbReference>